<comment type="caution">
    <text evidence="1">The sequence shown here is derived from an EMBL/GenBank/DDBJ whole genome shotgun (WGS) entry which is preliminary data.</text>
</comment>
<organism evidence="1 2">
    <name type="scientific">Aporhodopirellula rubra</name>
    <dbReference type="NCBI Taxonomy" id="980271"/>
    <lineage>
        <taxon>Bacteria</taxon>
        <taxon>Pseudomonadati</taxon>
        <taxon>Planctomycetota</taxon>
        <taxon>Planctomycetia</taxon>
        <taxon>Pirellulales</taxon>
        <taxon>Pirellulaceae</taxon>
        <taxon>Aporhodopirellula</taxon>
    </lineage>
</organism>
<dbReference type="EMBL" id="JACHXU010000001">
    <property type="protein sequence ID" value="MBB3204303.1"/>
    <property type="molecule type" value="Genomic_DNA"/>
</dbReference>
<evidence type="ECO:0000313" key="2">
    <source>
        <dbReference type="Proteomes" id="UP000536179"/>
    </source>
</evidence>
<name>A0A7W5DTK8_9BACT</name>
<gene>
    <name evidence="1" type="ORF">FHS27_000067</name>
</gene>
<dbReference type="AlphaFoldDB" id="A0A7W5DTK8"/>
<evidence type="ECO:0000313" key="1">
    <source>
        <dbReference type="EMBL" id="MBB3204303.1"/>
    </source>
</evidence>
<sequence length="52" mass="5967">MKNWSVTLPRSPFGGLDAADGDFLNREKFKKFPKAFSRLKEHLLATRNSQSK</sequence>
<keyword evidence="2" id="KW-1185">Reference proteome</keyword>
<dbReference type="Proteomes" id="UP000536179">
    <property type="component" value="Unassembled WGS sequence"/>
</dbReference>
<proteinExistence type="predicted"/>
<protein>
    <submittedName>
        <fullName evidence="1">Uncharacterized protein</fullName>
    </submittedName>
</protein>
<reference evidence="1 2" key="1">
    <citation type="submission" date="2020-08" db="EMBL/GenBank/DDBJ databases">
        <title>Genomic Encyclopedia of Type Strains, Phase III (KMG-III): the genomes of soil and plant-associated and newly described type strains.</title>
        <authorList>
            <person name="Whitman W."/>
        </authorList>
    </citation>
    <scope>NUCLEOTIDE SEQUENCE [LARGE SCALE GENOMIC DNA]</scope>
    <source>
        <strain evidence="1 2">CECT 8075</strain>
    </source>
</reference>
<accession>A0A7W5DTK8</accession>